<evidence type="ECO:0000256" key="9">
    <source>
        <dbReference type="SAM" id="Phobius"/>
    </source>
</evidence>
<evidence type="ECO:0000256" key="6">
    <source>
        <dbReference type="ARBA" id="ARBA00023136"/>
    </source>
</evidence>
<keyword evidence="5" id="KW-0297">G-protein coupled receptor</keyword>
<evidence type="ECO:0000259" key="10">
    <source>
        <dbReference type="PROSITE" id="PS50262"/>
    </source>
</evidence>
<dbReference type="PRINTS" id="PR00237">
    <property type="entry name" value="GPCRRHODOPSN"/>
</dbReference>
<keyword evidence="7" id="KW-0675">Receptor</keyword>
<dbReference type="CDD" id="cd00637">
    <property type="entry name" value="7tm_classA_rhodopsin-like"/>
    <property type="match status" value="1"/>
</dbReference>
<evidence type="ECO:0000256" key="4">
    <source>
        <dbReference type="ARBA" id="ARBA00022989"/>
    </source>
</evidence>
<dbReference type="PANTHER" id="PTHR24228">
    <property type="entry name" value="B2 BRADYKININ RECEPTOR/ANGIOTENSIN II RECEPTOR"/>
    <property type="match status" value="1"/>
</dbReference>
<feature type="domain" description="G-protein coupled receptors family 1 profile" evidence="10">
    <location>
        <begin position="40"/>
        <end position="355"/>
    </location>
</feature>
<feature type="transmembrane region" description="Helical" evidence="9">
    <location>
        <begin position="27"/>
        <end position="49"/>
    </location>
</feature>
<evidence type="ECO:0000256" key="3">
    <source>
        <dbReference type="ARBA" id="ARBA00022692"/>
    </source>
</evidence>
<dbReference type="PROSITE" id="PS50262">
    <property type="entry name" value="G_PROTEIN_RECEP_F1_2"/>
    <property type="match status" value="1"/>
</dbReference>
<evidence type="ECO:0000256" key="2">
    <source>
        <dbReference type="ARBA" id="ARBA00022475"/>
    </source>
</evidence>
<keyword evidence="12" id="KW-1185">Reference proteome</keyword>
<dbReference type="EnsemblMetazoa" id="XM_038208954.1">
    <property type="protein sequence ID" value="XP_038064882.1"/>
    <property type="gene ID" value="LOC119735250"/>
</dbReference>
<name>A0A914AMB6_PATMI</name>
<dbReference type="SUPFAM" id="SSF81321">
    <property type="entry name" value="Family A G protein-coupled receptor-like"/>
    <property type="match status" value="1"/>
</dbReference>
<sequence>MQDPTPTKADVPVSSVYDSFAEKQLLAALYSLICLMGVVGNSSVLLAVILSRKPRTTTNVFVVNLAVADLLSCLNLPIMILAVLSDSREDLLVSESLCAVEGFLLLVCVWTSLNNITIFAVYRAFITRRKNRSRLFNRRRLAALVVTTWLVPFAVGLVPTVMYGFSSYGYDDKLSTCTFSPASEGTGAFSRITTALFYPVQLTVTFASYAVILYTVRQHVGRVDAIPKQPLAVVSGVMSLTSQSRGPQQLVHEEVPGHSQQLRAPTSNLLWSGTHRSLHAHPLPTRSSTDRRQARRQSRRNIDINLSLFLVVFFFVICCGPYPVLLILLGDKSNKVVPFFAAILVSNSCINPVIYTARHPDFKTVIRCILLCRLSKIPMKSAFLRRILSRLG</sequence>
<dbReference type="Gene3D" id="1.20.1070.10">
    <property type="entry name" value="Rhodopsin 7-helix transmembrane proteins"/>
    <property type="match status" value="1"/>
</dbReference>
<dbReference type="Pfam" id="PF00001">
    <property type="entry name" value="7tm_1"/>
    <property type="match status" value="1"/>
</dbReference>
<dbReference type="OrthoDB" id="10044919at2759"/>
<feature type="transmembrane region" description="Helical" evidence="9">
    <location>
        <begin position="103"/>
        <end position="122"/>
    </location>
</feature>
<evidence type="ECO:0000313" key="11">
    <source>
        <dbReference type="EnsemblMetazoa" id="XP_038064882.1"/>
    </source>
</evidence>
<evidence type="ECO:0000313" key="12">
    <source>
        <dbReference type="Proteomes" id="UP000887568"/>
    </source>
</evidence>
<accession>A0A914AMB6</accession>
<dbReference type="Proteomes" id="UP000887568">
    <property type="component" value="Unplaced"/>
</dbReference>
<dbReference type="GO" id="GO:0005886">
    <property type="term" value="C:plasma membrane"/>
    <property type="evidence" value="ECO:0007669"/>
    <property type="project" value="UniProtKB-SubCell"/>
</dbReference>
<evidence type="ECO:0000256" key="8">
    <source>
        <dbReference type="ARBA" id="ARBA00023224"/>
    </source>
</evidence>
<evidence type="ECO:0000256" key="1">
    <source>
        <dbReference type="ARBA" id="ARBA00004651"/>
    </source>
</evidence>
<feature type="transmembrane region" description="Helical" evidence="9">
    <location>
        <begin position="61"/>
        <end position="83"/>
    </location>
</feature>
<protein>
    <recommendedName>
        <fullName evidence="10">G-protein coupled receptors family 1 profile domain-containing protein</fullName>
    </recommendedName>
</protein>
<dbReference type="RefSeq" id="XP_038064882.1">
    <property type="nucleotide sequence ID" value="XM_038208954.1"/>
</dbReference>
<organism evidence="11 12">
    <name type="scientific">Patiria miniata</name>
    <name type="common">Bat star</name>
    <name type="synonym">Asterina miniata</name>
    <dbReference type="NCBI Taxonomy" id="46514"/>
    <lineage>
        <taxon>Eukaryota</taxon>
        <taxon>Metazoa</taxon>
        <taxon>Echinodermata</taxon>
        <taxon>Eleutherozoa</taxon>
        <taxon>Asterozoa</taxon>
        <taxon>Asteroidea</taxon>
        <taxon>Valvatacea</taxon>
        <taxon>Valvatida</taxon>
        <taxon>Asterinidae</taxon>
        <taxon>Patiria</taxon>
    </lineage>
</organism>
<feature type="transmembrane region" description="Helical" evidence="9">
    <location>
        <begin position="306"/>
        <end position="330"/>
    </location>
</feature>
<dbReference type="PANTHER" id="PTHR24228:SF72">
    <property type="entry name" value="G-PROTEIN COUPLED RECEPTORS FAMILY 1 PROFILE DOMAIN-CONTAINING PROTEIN"/>
    <property type="match status" value="1"/>
</dbReference>
<dbReference type="InterPro" id="IPR000276">
    <property type="entry name" value="GPCR_Rhodpsn"/>
</dbReference>
<keyword evidence="8" id="KW-0807">Transducer</keyword>
<dbReference type="AlphaFoldDB" id="A0A914AMB6"/>
<comment type="subcellular location">
    <subcellularLocation>
        <location evidence="1">Cell membrane</location>
        <topology evidence="1">Multi-pass membrane protein</topology>
    </subcellularLocation>
</comment>
<keyword evidence="3 9" id="KW-0812">Transmembrane</keyword>
<keyword evidence="4 9" id="KW-1133">Transmembrane helix</keyword>
<feature type="transmembrane region" description="Helical" evidence="9">
    <location>
        <begin position="336"/>
        <end position="357"/>
    </location>
</feature>
<feature type="transmembrane region" description="Helical" evidence="9">
    <location>
        <begin position="196"/>
        <end position="216"/>
    </location>
</feature>
<keyword evidence="2" id="KW-1003">Cell membrane</keyword>
<keyword evidence="6 9" id="KW-0472">Membrane</keyword>
<feature type="transmembrane region" description="Helical" evidence="9">
    <location>
        <begin position="142"/>
        <end position="165"/>
    </location>
</feature>
<evidence type="ECO:0000256" key="5">
    <source>
        <dbReference type="ARBA" id="ARBA00023040"/>
    </source>
</evidence>
<dbReference type="GeneID" id="119735250"/>
<proteinExistence type="predicted"/>
<dbReference type="SMART" id="SM01381">
    <property type="entry name" value="7TM_GPCR_Srsx"/>
    <property type="match status" value="1"/>
</dbReference>
<dbReference type="InterPro" id="IPR017452">
    <property type="entry name" value="GPCR_Rhodpsn_7TM"/>
</dbReference>
<reference evidence="11" key="1">
    <citation type="submission" date="2022-11" db="UniProtKB">
        <authorList>
            <consortium name="EnsemblMetazoa"/>
        </authorList>
    </citation>
    <scope>IDENTIFICATION</scope>
</reference>
<evidence type="ECO:0000256" key="7">
    <source>
        <dbReference type="ARBA" id="ARBA00023170"/>
    </source>
</evidence>
<dbReference type="GO" id="GO:0004930">
    <property type="term" value="F:G protein-coupled receptor activity"/>
    <property type="evidence" value="ECO:0007669"/>
    <property type="project" value="UniProtKB-KW"/>
</dbReference>